<dbReference type="Gene3D" id="3.90.1640.10">
    <property type="entry name" value="inorganic pyrophosphatase (n-terminal core)"/>
    <property type="match status" value="1"/>
</dbReference>
<sequence length="348" mass="40494">MKIYHLSHTDLDGYACQYIVNFYFKNVNFYNSNYGKEINDNFNNIIKDIQENMGENEKILLLITDLNLTLSQCKEFDEVCKEKDIKILLLDHHQSGLECMQKYSWYFLDNSRCAAKIVYDFFSKICFNDEKMKDFINIVNAVDIWLNKDKDFELGKVCLGLIANAKEINRVMFKKEHISYMFYLLDRAKTFIQKERSHILLDNALHFIKKDYFIKDNDDTLANLISKFIVEKLQDHKEEFTIFYENHKGLLTSNIGNTSIIGNEFLINNPDYDFFLDVSSKKTLSIRANGSLDVSLMAKKLVGGGGHKNASGGLFASFKDSTNYNYIKAQFIDLIKSKEIKKEENAQK</sequence>
<dbReference type="InterPro" id="IPR052968">
    <property type="entry name" value="Nucleotide_metab_enz"/>
</dbReference>
<proteinExistence type="predicted"/>
<reference evidence="1 2" key="1">
    <citation type="submission" date="2018-07" db="EMBL/GenBank/DDBJ databases">
        <title>Campylobacter zealandensis sp. nov., isolated from birds and water in New Zealand.</title>
        <authorList>
            <person name="Wilkinson D.A."/>
            <person name="Biggs P.J."/>
            <person name="French N.P."/>
            <person name="Midwinter A.C."/>
        </authorList>
    </citation>
    <scope>NUCLEOTIDE SEQUENCE [LARGE SCALE GENOMIC DNA]</scope>
    <source>
        <strain evidence="1 2">B423b</strain>
    </source>
</reference>
<gene>
    <name evidence="1" type="ORF">DU473_00425</name>
</gene>
<protein>
    <submittedName>
        <fullName evidence="1">3'-to-5' oligoribonuclease B</fullName>
    </submittedName>
</protein>
<dbReference type="RefSeq" id="WP_131163326.1">
    <property type="nucleotide sequence ID" value="NZ_QPGQ01000010.1"/>
</dbReference>
<name>A0A4Q9JWD9_9BACT</name>
<accession>A0A4Q9JWD9</accession>
<dbReference type="OrthoDB" id="5800592at2"/>
<evidence type="ECO:0000313" key="2">
    <source>
        <dbReference type="Proteomes" id="UP000292583"/>
    </source>
</evidence>
<keyword evidence="2" id="KW-1185">Reference proteome</keyword>
<organism evidence="1 2">
    <name type="scientific">Campylobacter novaezeelandiae</name>
    <dbReference type="NCBI Taxonomy" id="2267891"/>
    <lineage>
        <taxon>Bacteria</taxon>
        <taxon>Pseudomonadati</taxon>
        <taxon>Campylobacterota</taxon>
        <taxon>Epsilonproteobacteria</taxon>
        <taxon>Campylobacterales</taxon>
        <taxon>Campylobacteraceae</taxon>
        <taxon>Campylobacter</taxon>
    </lineage>
</organism>
<dbReference type="AlphaFoldDB" id="A0A4Q9JWD9"/>
<dbReference type="PANTHER" id="PTHR42146">
    <property type="entry name" value="3',5'-CYCLIC-NUCLEOTIDE PHOSPHODIESTERASE"/>
    <property type="match status" value="1"/>
</dbReference>
<comment type="caution">
    <text evidence="1">The sequence shown here is derived from an EMBL/GenBank/DDBJ whole genome shotgun (WGS) entry which is preliminary data.</text>
</comment>
<dbReference type="PANTHER" id="PTHR42146:SF1">
    <property type="entry name" value="OLIGORIBONUCLEASE NRNB"/>
    <property type="match status" value="1"/>
</dbReference>
<dbReference type="EMBL" id="QPGR01000001">
    <property type="protein sequence ID" value="TBR82339.1"/>
    <property type="molecule type" value="Genomic_DNA"/>
</dbReference>
<dbReference type="InterPro" id="IPR038763">
    <property type="entry name" value="DHH_sf"/>
</dbReference>
<evidence type="ECO:0000313" key="1">
    <source>
        <dbReference type="EMBL" id="TBR82339.1"/>
    </source>
</evidence>
<dbReference type="Gene3D" id="3.10.310.30">
    <property type="match status" value="1"/>
</dbReference>
<dbReference type="SUPFAM" id="SSF64182">
    <property type="entry name" value="DHH phosphoesterases"/>
    <property type="match status" value="1"/>
</dbReference>
<dbReference type="Proteomes" id="UP000292583">
    <property type="component" value="Unassembled WGS sequence"/>
</dbReference>